<feature type="domain" description="EGF-like" evidence="9">
    <location>
        <begin position="812"/>
        <end position="847"/>
    </location>
</feature>
<feature type="domain" description="EGF-like" evidence="9">
    <location>
        <begin position="66"/>
        <end position="106"/>
    </location>
</feature>
<evidence type="ECO:0000259" key="8">
    <source>
        <dbReference type="PROSITE" id="PS50025"/>
    </source>
</evidence>
<dbReference type="Gene3D" id="2.60.120.200">
    <property type="match status" value="3"/>
</dbReference>
<dbReference type="SMART" id="SM00179">
    <property type="entry name" value="EGF_CA"/>
    <property type="match status" value="8"/>
</dbReference>
<evidence type="ECO:0000313" key="11">
    <source>
        <dbReference type="Proteomes" id="UP000265040"/>
    </source>
</evidence>
<dbReference type="GO" id="GO:0060218">
    <property type="term" value="P:hematopoietic stem cell differentiation"/>
    <property type="evidence" value="ECO:0007669"/>
    <property type="project" value="UniProtKB-ARBA"/>
</dbReference>
<feature type="disulfide bond" evidence="6">
    <location>
        <begin position="837"/>
        <end position="846"/>
    </location>
</feature>
<name>A0AAQ6IHJ3_ANATE</name>
<dbReference type="Ensembl" id="ENSATET00000079654.1">
    <property type="protein sequence ID" value="ENSATEP00000074236.1"/>
    <property type="gene ID" value="ENSATEG00000021005.3"/>
</dbReference>
<feature type="domain" description="EGF-like" evidence="9">
    <location>
        <begin position="930"/>
        <end position="966"/>
    </location>
</feature>
<keyword evidence="1 6" id="KW-0245">EGF-like domain</keyword>
<feature type="domain" description="EGF-like" evidence="9">
    <location>
        <begin position="22"/>
        <end position="64"/>
    </location>
</feature>
<dbReference type="CDD" id="cd00110">
    <property type="entry name" value="LamG"/>
    <property type="match status" value="3"/>
</dbReference>
<dbReference type="GO" id="GO:0005509">
    <property type="term" value="F:calcium ion binding"/>
    <property type="evidence" value="ECO:0007669"/>
    <property type="project" value="InterPro"/>
</dbReference>
<dbReference type="InterPro" id="IPR001791">
    <property type="entry name" value="Laminin_G"/>
</dbReference>
<dbReference type="GO" id="GO:0007157">
    <property type="term" value="P:heterophilic cell-cell adhesion via plasma membrane cell adhesion molecules"/>
    <property type="evidence" value="ECO:0007669"/>
    <property type="project" value="TreeGrafter"/>
</dbReference>
<feature type="disulfide bond" evidence="6">
    <location>
        <begin position="816"/>
        <end position="826"/>
    </location>
</feature>
<dbReference type="SUPFAM" id="SSF57196">
    <property type="entry name" value="EGF/Laminin"/>
    <property type="match status" value="6"/>
</dbReference>
<dbReference type="PROSITE" id="PS50025">
    <property type="entry name" value="LAM_G_DOMAIN"/>
    <property type="match status" value="3"/>
</dbReference>
<feature type="domain" description="EGF-like" evidence="9">
    <location>
        <begin position="301"/>
        <end position="338"/>
    </location>
</feature>
<feature type="region of interest" description="Disordered" evidence="7">
    <location>
        <begin position="650"/>
        <end position="669"/>
    </location>
</feature>
<feature type="domain" description="EGF-like" evidence="9">
    <location>
        <begin position="890"/>
        <end position="928"/>
    </location>
</feature>
<dbReference type="GO" id="GO:0045197">
    <property type="term" value="P:establishment or maintenance of epithelial cell apical/basal polarity"/>
    <property type="evidence" value="ECO:0007669"/>
    <property type="project" value="TreeGrafter"/>
</dbReference>
<evidence type="ECO:0000313" key="10">
    <source>
        <dbReference type="Ensembl" id="ENSATEP00000074236.1"/>
    </source>
</evidence>
<dbReference type="FunFam" id="2.10.25.10:FF:000321">
    <property type="entry name" value="Protein delta homolog 1"/>
    <property type="match status" value="1"/>
</dbReference>
<dbReference type="FunFam" id="2.10.25.10:FF:000472">
    <property type="entry name" value="Uncharacterized protein, isoform A"/>
    <property type="match status" value="1"/>
</dbReference>
<dbReference type="PROSITE" id="PS01186">
    <property type="entry name" value="EGF_2"/>
    <property type="match status" value="4"/>
</dbReference>
<evidence type="ECO:0000256" key="5">
    <source>
        <dbReference type="ARBA" id="ARBA00023180"/>
    </source>
</evidence>
<dbReference type="PANTHER" id="PTHR24049:SF22">
    <property type="entry name" value="DROSOPHILA CRUMBS HOMOLOG"/>
    <property type="match status" value="1"/>
</dbReference>
<organism evidence="10 11">
    <name type="scientific">Anabas testudineus</name>
    <name type="common">Climbing perch</name>
    <name type="synonym">Anthias testudineus</name>
    <dbReference type="NCBI Taxonomy" id="64144"/>
    <lineage>
        <taxon>Eukaryota</taxon>
        <taxon>Metazoa</taxon>
        <taxon>Chordata</taxon>
        <taxon>Craniata</taxon>
        <taxon>Vertebrata</taxon>
        <taxon>Euteleostomi</taxon>
        <taxon>Actinopterygii</taxon>
        <taxon>Neopterygii</taxon>
        <taxon>Teleostei</taxon>
        <taxon>Neoteleostei</taxon>
        <taxon>Acanthomorphata</taxon>
        <taxon>Anabantaria</taxon>
        <taxon>Anabantiformes</taxon>
        <taxon>Anabantoidei</taxon>
        <taxon>Anabantidae</taxon>
        <taxon>Anabas</taxon>
    </lineage>
</organism>
<feature type="domain" description="EGF-like" evidence="9">
    <location>
        <begin position="774"/>
        <end position="810"/>
    </location>
</feature>
<comment type="caution">
    <text evidence="6">Lacks conserved residue(s) required for the propagation of feature annotation.</text>
</comment>
<feature type="disulfide bond" evidence="6">
    <location>
        <begin position="918"/>
        <end position="927"/>
    </location>
</feature>
<dbReference type="PANTHER" id="PTHR24049">
    <property type="entry name" value="CRUMBS FAMILY MEMBER"/>
    <property type="match status" value="1"/>
</dbReference>
<dbReference type="Proteomes" id="UP000265040">
    <property type="component" value="Chromosome 17"/>
</dbReference>
<evidence type="ECO:0000259" key="9">
    <source>
        <dbReference type="PROSITE" id="PS50026"/>
    </source>
</evidence>
<dbReference type="AlphaFoldDB" id="A0AAQ6IHJ3"/>
<dbReference type="InterPro" id="IPR000742">
    <property type="entry name" value="EGF"/>
</dbReference>
<gene>
    <name evidence="10" type="primary">CRB1</name>
</gene>
<dbReference type="PROSITE" id="PS50026">
    <property type="entry name" value="EGF_3"/>
    <property type="match status" value="9"/>
</dbReference>
<feature type="domain" description="EGF-like" evidence="9">
    <location>
        <begin position="518"/>
        <end position="554"/>
    </location>
</feature>
<dbReference type="Pfam" id="PF12661">
    <property type="entry name" value="hEGF"/>
    <property type="match status" value="1"/>
</dbReference>
<feature type="domain" description="Laminin G" evidence="8">
    <location>
        <begin position="581"/>
        <end position="772"/>
    </location>
</feature>
<evidence type="ECO:0000256" key="3">
    <source>
        <dbReference type="ARBA" id="ARBA00022737"/>
    </source>
</evidence>
<dbReference type="InterPro" id="IPR018097">
    <property type="entry name" value="EGF_Ca-bd_CS"/>
</dbReference>
<feature type="domain" description="Laminin G" evidence="8">
    <location>
        <begin position="344"/>
        <end position="516"/>
    </location>
</feature>
<dbReference type="SMART" id="SM00181">
    <property type="entry name" value="EGF"/>
    <property type="match status" value="9"/>
</dbReference>
<feature type="disulfide bond" evidence="6">
    <location>
        <begin position="96"/>
        <end position="105"/>
    </location>
</feature>
<keyword evidence="5" id="KW-0325">Glycoprotein</keyword>
<feature type="disulfide bond" evidence="6">
    <location>
        <begin position="875"/>
        <end position="884"/>
    </location>
</feature>
<dbReference type="PROSITE" id="PS01187">
    <property type="entry name" value="EGF_CA"/>
    <property type="match status" value="1"/>
</dbReference>
<reference evidence="10" key="2">
    <citation type="submission" date="2025-08" db="UniProtKB">
        <authorList>
            <consortium name="Ensembl"/>
        </authorList>
    </citation>
    <scope>IDENTIFICATION</scope>
</reference>
<dbReference type="InterPro" id="IPR013032">
    <property type="entry name" value="EGF-like_CS"/>
</dbReference>
<feature type="disulfide bond" evidence="6">
    <location>
        <begin position="328"/>
        <end position="337"/>
    </location>
</feature>
<evidence type="ECO:0000256" key="1">
    <source>
        <dbReference type="ARBA" id="ARBA00022536"/>
    </source>
</evidence>
<feature type="disulfide bond" evidence="6">
    <location>
        <begin position="800"/>
        <end position="809"/>
    </location>
</feature>
<feature type="domain" description="Laminin G" evidence="8">
    <location>
        <begin position="108"/>
        <end position="299"/>
    </location>
</feature>
<dbReference type="PROSITE" id="PS00010">
    <property type="entry name" value="ASX_HYDROXYL"/>
    <property type="match status" value="2"/>
</dbReference>
<dbReference type="Gene3D" id="2.10.25.10">
    <property type="entry name" value="Laminin"/>
    <property type="match status" value="9"/>
</dbReference>
<feature type="compositionally biased region" description="Low complexity" evidence="7">
    <location>
        <begin position="653"/>
        <end position="664"/>
    </location>
</feature>
<dbReference type="InterPro" id="IPR013320">
    <property type="entry name" value="ConA-like_dom_sf"/>
</dbReference>
<dbReference type="PROSITE" id="PS00022">
    <property type="entry name" value="EGF_1"/>
    <property type="match status" value="8"/>
</dbReference>
<feature type="disulfide bond" evidence="6">
    <location>
        <begin position="544"/>
        <end position="553"/>
    </location>
</feature>
<keyword evidence="3" id="KW-0677">Repeat</keyword>
<keyword evidence="2" id="KW-0732">Signal</keyword>
<feature type="disulfide bond" evidence="6">
    <location>
        <begin position="956"/>
        <end position="965"/>
    </location>
</feature>
<dbReference type="InterPro" id="IPR001881">
    <property type="entry name" value="EGF-like_Ca-bd_dom"/>
</dbReference>
<accession>A0AAQ6IHJ3</accession>
<dbReference type="GO" id="GO:0045597">
    <property type="term" value="P:positive regulation of cell differentiation"/>
    <property type="evidence" value="ECO:0007669"/>
    <property type="project" value="UniProtKB-ARBA"/>
</dbReference>
<dbReference type="GO" id="GO:0032991">
    <property type="term" value="C:protein-containing complex"/>
    <property type="evidence" value="ECO:0007669"/>
    <property type="project" value="TreeGrafter"/>
</dbReference>
<dbReference type="Pfam" id="PF02210">
    <property type="entry name" value="Laminin_G_2"/>
    <property type="match status" value="3"/>
</dbReference>
<dbReference type="SUPFAM" id="SSF49899">
    <property type="entry name" value="Concanavalin A-like lectins/glucanases"/>
    <property type="match status" value="3"/>
</dbReference>
<dbReference type="Pfam" id="PF00008">
    <property type="entry name" value="EGF"/>
    <property type="match status" value="5"/>
</dbReference>
<dbReference type="FunFam" id="2.60.120.200:FF:000055">
    <property type="entry name" value="Crumbs cell polarity complex component 1"/>
    <property type="match status" value="1"/>
</dbReference>
<evidence type="ECO:0000256" key="2">
    <source>
        <dbReference type="ARBA" id="ARBA00022729"/>
    </source>
</evidence>
<evidence type="ECO:0000256" key="6">
    <source>
        <dbReference type="PROSITE-ProRule" id="PRU00076"/>
    </source>
</evidence>
<dbReference type="InterPro" id="IPR000152">
    <property type="entry name" value="EGF-type_Asp/Asn_hydroxyl_site"/>
</dbReference>
<reference evidence="10" key="3">
    <citation type="submission" date="2025-09" db="UniProtKB">
        <authorList>
            <consortium name="Ensembl"/>
        </authorList>
    </citation>
    <scope>IDENTIFICATION</scope>
</reference>
<dbReference type="InterPro" id="IPR051022">
    <property type="entry name" value="Notch_Cell-Fate_Det"/>
</dbReference>
<dbReference type="SMART" id="SM00282">
    <property type="entry name" value="LamG"/>
    <property type="match status" value="3"/>
</dbReference>
<evidence type="ECO:0000256" key="7">
    <source>
        <dbReference type="SAM" id="MobiDB-lite"/>
    </source>
</evidence>
<feature type="domain" description="EGF-like" evidence="9">
    <location>
        <begin position="849"/>
        <end position="885"/>
    </location>
</feature>
<keyword evidence="4 6" id="KW-1015">Disulfide bond</keyword>
<reference evidence="10 11" key="1">
    <citation type="submission" date="2021-04" db="EMBL/GenBank/DDBJ databases">
        <authorList>
            <consortium name="Wellcome Sanger Institute Data Sharing"/>
        </authorList>
    </citation>
    <scope>NUCLEOTIDE SEQUENCE [LARGE SCALE GENOMIC DNA]</scope>
</reference>
<evidence type="ECO:0008006" key="12">
    <source>
        <dbReference type="Google" id="ProtNLM"/>
    </source>
</evidence>
<proteinExistence type="predicted"/>
<dbReference type="GeneTree" id="ENSGT00940000155152"/>
<evidence type="ECO:0000256" key="4">
    <source>
        <dbReference type="ARBA" id="ARBA00023157"/>
    </source>
</evidence>
<dbReference type="GO" id="GO:1901222">
    <property type="term" value="P:regulation of non-canonical NF-kappaB signal transduction"/>
    <property type="evidence" value="ECO:0007669"/>
    <property type="project" value="UniProtKB-ARBA"/>
</dbReference>
<dbReference type="CDD" id="cd00054">
    <property type="entry name" value="EGF_CA"/>
    <property type="match status" value="8"/>
</dbReference>
<protein>
    <recommendedName>
        <fullName evidence="12">Crumbs cell polarity complex component 1</fullName>
    </recommendedName>
</protein>
<keyword evidence="11" id="KW-1185">Reference proteome</keyword>
<sequence>SLNACTHGGIIILFPGTLSSEDINGCEQQPCQNGGVCESHNGRFRCLCSKQSENGRLYGGETCSIALSGCNDNQCENGGTCSPSIMNEQHTYTCICLAGFTGPRCQTPTVFSFESRGYMYVETQLLDPEAPLNVTFSFRTERPAGTLLQRRVDDLLLSIELMDGHLCLRSLRGQGSSTLVQELPDLLNKNKWHTVEASLGGVISLIRLLCTEGSCIRDSSAEVQLLEQASALPEPGTARQSLFIGAVGGNWGLGRTAYETDYPPAFLGCFRDVFVDSHLVLPVVMPEDSDAQANITIGCSDKDKCDDSPCQHRGRCVSQGWRSYTCECHRPYEGTNCAEEYITARFGSRNLESYAVFSSDHDLGDSLTMSMFIRTRQSSGLLLILANSTSQYLRLWLEEGRVNVQVNNFETFVGQESVSDGHFHLVTVKLEGTEAHLFQSARSQGSVTIRPIQAQPGDLVFMGGLPDSRASASFGGYFKGCVQDLRINNKRLQFYPIATPVESYNLDQAVNVVQGCISDDACAVNPCLNKGVCYAMWDAFTCSCPPNTAGQRCEEVKWCELSPCPNTAVCQPHSQGFECLSNVTFRVESSILHFQSNGKIERSLTSVSLRFRTRQSAATILYAQKDSDYFTVSLRDSHLVMELHAGDSKDSSKVSVQSQSPVSDGEWHSVEFSTENQTLENPRWIMSVDGSKTALSTSQTAVRDLDFLKEGADIFLGGLSLDTGVKLSGCLGSVQIEGLLLPFHLDTEMKLPRPQEEQFVRINSNATLQYGCSGASVCSPSPCQNEGVCEDLFDLHRCSCPSEWTGQLCEDPTDACFSSPCLFGNCTNLSEGFKCVCELGYSGEQCEIEVDTCDNSNCSNGGTCLKAFLSYTCLCPQNHTGQYCELPQFPVSTCKGTRWSYSCYNGGNCSEAEHTCYCLPGFTGQWCERDVDECASDPCMNGGFCVNYVNSFECVCDMNYSGIHCQIDISDFYLYLFLGLWQNLFQLVSYLVIRLDDEPEVEWGFHAND</sequence>
<dbReference type="GO" id="GO:0005886">
    <property type="term" value="C:plasma membrane"/>
    <property type="evidence" value="ECO:0007669"/>
    <property type="project" value="UniProtKB-ARBA"/>
</dbReference>